<feature type="compositionally biased region" description="Low complexity" evidence="1">
    <location>
        <begin position="1"/>
        <end position="12"/>
    </location>
</feature>
<accession>A0A8S2YXM0</accession>
<reference evidence="2" key="1">
    <citation type="submission" date="2021-02" db="EMBL/GenBank/DDBJ databases">
        <authorList>
            <person name="Nowell W R."/>
        </authorList>
    </citation>
    <scope>NUCLEOTIDE SEQUENCE</scope>
</reference>
<gene>
    <name evidence="2" type="ORF">SRO942_LOCUS48305</name>
</gene>
<comment type="caution">
    <text evidence="2">The sequence shown here is derived from an EMBL/GenBank/DDBJ whole genome shotgun (WGS) entry which is preliminary data.</text>
</comment>
<protein>
    <submittedName>
        <fullName evidence="2">Uncharacterized protein</fullName>
    </submittedName>
</protein>
<evidence type="ECO:0000313" key="2">
    <source>
        <dbReference type="EMBL" id="CAF4585669.1"/>
    </source>
</evidence>
<dbReference type="AlphaFoldDB" id="A0A8S2YXM0"/>
<feature type="region of interest" description="Disordered" evidence="1">
    <location>
        <begin position="1"/>
        <end position="93"/>
    </location>
</feature>
<dbReference type="EMBL" id="CAJOBC010123710">
    <property type="protein sequence ID" value="CAF4585669.1"/>
    <property type="molecule type" value="Genomic_DNA"/>
</dbReference>
<proteinExistence type="predicted"/>
<feature type="non-terminal residue" evidence="2">
    <location>
        <position position="205"/>
    </location>
</feature>
<dbReference type="Proteomes" id="UP000681722">
    <property type="component" value="Unassembled WGS sequence"/>
</dbReference>
<evidence type="ECO:0000313" key="3">
    <source>
        <dbReference type="Proteomes" id="UP000681722"/>
    </source>
</evidence>
<feature type="compositionally biased region" description="Acidic residues" evidence="1">
    <location>
        <begin position="31"/>
        <end position="41"/>
    </location>
</feature>
<evidence type="ECO:0000256" key="1">
    <source>
        <dbReference type="SAM" id="MobiDB-lite"/>
    </source>
</evidence>
<sequence length="205" mass="23331">TKKPAAATTATTSVNDFNEELDEIRIADNDQVSDECIEDSSDDSKADEDVPATQEQSTADEDESDTLSISSSSTDEEESLTPSQQERQVQEEEQELELENLLLHPEELKKKIYCLLKRTRTLISTIHKSSILTSFVRDEIQRKQIHLDTAADFSNDEKVKVNELVRDFHVRWNSTYLMLTRLLAVQQIINDITYTPQPRTGLTAK</sequence>
<organism evidence="2 3">
    <name type="scientific">Didymodactylos carnosus</name>
    <dbReference type="NCBI Taxonomy" id="1234261"/>
    <lineage>
        <taxon>Eukaryota</taxon>
        <taxon>Metazoa</taxon>
        <taxon>Spiralia</taxon>
        <taxon>Gnathifera</taxon>
        <taxon>Rotifera</taxon>
        <taxon>Eurotatoria</taxon>
        <taxon>Bdelloidea</taxon>
        <taxon>Philodinida</taxon>
        <taxon>Philodinidae</taxon>
        <taxon>Didymodactylos</taxon>
    </lineage>
</organism>
<feature type="non-terminal residue" evidence="2">
    <location>
        <position position="1"/>
    </location>
</feature>
<name>A0A8S2YXM0_9BILA</name>